<dbReference type="PANTHER" id="PTHR43236">
    <property type="entry name" value="ANTITOXIN HIGA1"/>
    <property type="match status" value="1"/>
</dbReference>
<feature type="domain" description="IrrE N-terminal-like" evidence="1">
    <location>
        <begin position="54"/>
        <end position="134"/>
    </location>
</feature>
<evidence type="ECO:0000313" key="2">
    <source>
        <dbReference type="EMBL" id="UVI31011.1"/>
    </source>
</evidence>
<organism evidence="2 3">
    <name type="scientific">Paenibacillus spongiae</name>
    <dbReference type="NCBI Taxonomy" id="2909671"/>
    <lineage>
        <taxon>Bacteria</taxon>
        <taxon>Bacillati</taxon>
        <taxon>Bacillota</taxon>
        <taxon>Bacilli</taxon>
        <taxon>Bacillales</taxon>
        <taxon>Paenibacillaceae</taxon>
        <taxon>Paenibacillus</taxon>
    </lineage>
</organism>
<evidence type="ECO:0000259" key="1">
    <source>
        <dbReference type="Pfam" id="PF06114"/>
    </source>
</evidence>
<dbReference type="PANTHER" id="PTHR43236:SF1">
    <property type="entry name" value="BLL7220 PROTEIN"/>
    <property type="match status" value="1"/>
</dbReference>
<dbReference type="Pfam" id="PF06114">
    <property type="entry name" value="Peptidase_M78"/>
    <property type="match status" value="1"/>
</dbReference>
<sequence length="428" mass="49655">MEDLKPEQKMAQKISQKFGLKIPVDIQSLILKYADYEEATIPGSIDAICILRDTKPLVILNPTQISTRKRFTLAHELGHIVIPGHDGMISCHIDREDIINDSFYSVMEYEANNFAAELLMPTPWLEEMVKEHISAGLHLTLEKICKEADVSFSAAFFSLFKVLPSGYIAYVKNNHRIHGKRFESEGTRVFIPKRDELIDFQWLDNNATEQNIYRMDTFTIQWWKIDSNLSAQALNVMLEELKTQSLTEILNSIDLKGKGTIASSLEKIIGLLPSGYILLIESVDYSRMFFSKDTNVPIPFTIQRAKSWLNEYASDNGYYDLLGYRIWWWNFVVRAPQRERIRDLRSSKQINQEIFNDSYDDESEREHCKRVLGGIIGSLNNRNFSTFEDFYKSFKLRLTGDEKLKPILSHPKLEDFITNKINELLSRR</sequence>
<proteinExistence type="predicted"/>
<keyword evidence="3" id="KW-1185">Reference proteome</keyword>
<dbReference type="RefSeq" id="WP_258387074.1">
    <property type="nucleotide sequence ID" value="NZ_CP091430.1"/>
</dbReference>
<dbReference type="Proteomes" id="UP001057877">
    <property type="component" value="Chromosome"/>
</dbReference>
<evidence type="ECO:0000313" key="3">
    <source>
        <dbReference type="Proteomes" id="UP001057877"/>
    </source>
</evidence>
<gene>
    <name evidence="2" type="ORF">L1F29_03860</name>
</gene>
<reference evidence="2" key="1">
    <citation type="submission" date="2022-01" db="EMBL/GenBank/DDBJ databases">
        <title>Paenibacillus spongiae sp. nov., isolated from marine sponge.</title>
        <authorList>
            <person name="Li Z."/>
            <person name="Zhang M."/>
        </authorList>
    </citation>
    <scope>NUCLEOTIDE SEQUENCE</scope>
    <source>
        <strain evidence="2">PHS-Z3</strain>
    </source>
</reference>
<dbReference type="Gene3D" id="1.10.10.2910">
    <property type="match status" value="1"/>
</dbReference>
<dbReference type="InterPro" id="IPR052345">
    <property type="entry name" value="Rad_response_metalloprotease"/>
</dbReference>
<dbReference type="InterPro" id="IPR010359">
    <property type="entry name" value="IrrE_HExxH"/>
</dbReference>
<protein>
    <submittedName>
        <fullName evidence="2">ImmA/IrrE family metallo-endopeptidase</fullName>
    </submittedName>
</protein>
<name>A0ABY5SAN7_9BACL</name>
<dbReference type="EMBL" id="CP091430">
    <property type="protein sequence ID" value="UVI31011.1"/>
    <property type="molecule type" value="Genomic_DNA"/>
</dbReference>
<accession>A0ABY5SAN7</accession>